<dbReference type="RefSeq" id="WP_118257120.1">
    <property type="nucleotide sequence ID" value="NZ_QRKN01000001.1"/>
</dbReference>
<organism evidence="1 2">
    <name type="scientific">Agathobacter rectalis</name>
    <dbReference type="NCBI Taxonomy" id="39491"/>
    <lineage>
        <taxon>Bacteria</taxon>
        <taxon>Bacillati</taxon>
        <taxon>Bacillota</taxon>
        <taxon>Clostridia</taxon>
        <taxon>Lachnospirales</taxon>
        <taxon>Lachnospiraceae</taxon>
        <taxon>Agathobacter</taxon>
    </lineage>
</organism>
<comment type="caution">
    <text evidence="1">The sequence shown here is derived from an EMBL/GenBank/DDBJ whole genome shotgun (WGS) entry which is preliminary data.</text>
</comment>
<proteinExistence type="predicted"/>
<accession>A0A414ZR09</accession>
<protein>
    <submittedName>
        <fullName evidence="1">Uncharacterized protein</fullName>
    </submittedName>
</protein>
<sequence>MRHIEVIETNLIIDENNIIRDHQSRVVEADSWDEYCKAHKNYDGKAVFFKSKVMKGNSIQSNCRISNLKYDEMHLSCNITRLKDNGEEIFTDKRLAYRIVDPT</sequence>
<dbReference type="Proteomes" id="UP000285865">
    <property type="component" value="Unassembled WGS sequence"/>
</dbReference>
<evidence type="ECO:0000313" key="1">
    <source>
        <dbReference type="EMBL" id="RHI25644.1"/>
    </source>
</evidence>
<gene>
    <name evidence="1" type="ORF">DW172_02885</name>
</gene>
<dbReference type="AlphaFoldDB" id="A0A414ZR09"/>
<reference evidence="1 2" key="1">
    <citation type="submission" date="2018-08" db="EMBL/GenBank/DDBJ databases">
        <title>A genome reference for cultivated species of the human gut microbiota.</title>
        <authorList>
            <person name="Zou Y."/>
            <person name="Xue W."/>
            <person name="Luo G."/>
        </authorList>
    </citation>
    <scope>NUCLEOTIDE SEQUENCE [LARGE SCALE GENOMIC DNA]</scope>
    <source>
        <strain evidence="1 2">AM16-11</strain>
    </source>
</reference>
<evidence type="ECO:0000313" key="2">
    <source>
        <dbReference type="Proteomes" id="UP000285865"/>
    </source>
</evidence>
<name>A0A414ZR09_9FIRM</name>
<dbReference type="EMBL" id="QRKN01000001">
    <property type="protein sequence ID" value="RHI25644.1"/>
    <property type="molecule type" value="Genomic_DNA"/>
</dbReference>